<comment type="caution">
    <text evidence="2">The sequence shown here is derived from an EMBL/GenBank/DDBJ whole genome shotgun (WGS) entry which is preliminary data.</text>
</comment>
<dbReference type="Gene3D" id="2.60.40.4070">
    <property type="match status" value="1"/>
</dbReference>
<reference evidence="2" key="1">
    <citation type="submission" date="2020-07" db="EMBL/GenBank/DDBJ databases">
        <title>Huge and variable diversity of episymbiotic CPR bacteria and DPANN archaea in groundwater ecosystems.</title>
        <authorList>
            <person name="He C.Y."/>
            <person name="Keren R."/>
            <person name="Whittaker M."/>
            <person name="Farag I.F."/>
            <person name="Doudna J."/>
            <person name="Cate J.H.D."/>
            <person name="Banfield J.F."/>
        </authorList>
    </citation>
    <scope>NUCLEOTIDE SEQUENCE</scope>
    <source>
        <strain evidence="2">NC_groundwater_1813_Pr3_B-0.1um_71_17</strain>
    </source>
</reference>
<protein>
    <submittedName>
        <fullName evidence="2">T9SS type A sorting domain-containing protein</fullName>
    </submittedName>
</protein>
<evidence type="ECO:0000259" key="1">
    <source>
        <dbReference type="Pfam" id="PF13860"/>
    </source>
</evidence>
<dbReference type="Proteomes" id="UP000696931">
    <property type="component" value="Unassembled WGS sequence"/>
</dbReference>
<proteinExistence type="predicted"/>
<dbReference type="NCBIfam" id="TIGR04183">
    <property type="entry name" value="Por_Secre_tail"/>
    <property type="match status" value="1"/>
</dbReference>
<accession>A0A933SF89</accession>
<dbReference type="InterPro" id="IPR026444">
    <property type="entry name" value="Secre_tail"/>
</dbReference>
<dbReference type="Pfam" id="PF13860">
    <property type="entry name" value="FlgD_ig"/>
    <property type="match status" value="1"/>
</dbReference>
<dbReference type="EMBL" id="JACRIW010000101">
    <property type="protein sequence ID" value="MBI5170658.1"/>
    <property type="molecule type" value="Genomic_DNA"/>
</dbReference>
<name>A0A933SF89_UNCEI</name>
<dbReference type="InterPro" id="IPR025965">
    <property type="entry name" value="FlgD/Vpr_Ig-like"/>
</dbReference>
<sequence>GESCGTRSDAIALTMADGRDALRGVATNGWADGQAGDVMVAELGDGGDGLMWLETSGRMPDEGGIRVERETGSQWLEVAVVTPRESKSRALITGVVGTRVRLTFLGAHRVHGLGWFHSAAGTLQRTELAPLAAHHSREGELAPDAAVALANADTAWVDFATLAAPADGLTRDWFLEVDGRPVGYKPSAAQLAARHLSPREGRPVVTPPLAFAFLGGVPNPFTSSTRLEFELPTATNVKIEIFDAQGRRVHRAEQRFEAGRQSLEWNRRDVRGLVAAPGVYQVRLRAGANVATKAVVVLP</sequence>
<evidence type="ECO:0000313" key="2">
    <source>
        <dbReference type="EMBL" id="MBI5170658.1"/>
    </source>
</evidence>
<gene>
    <name evidence="2" type="ORF">HZA61_14310</name>
</gene>
<organism evidence="2 3">
    <name type="scientific">Eiseniibacteriota bacterium</name>
    <dbReference type="NCBI Taxonomy" id="2212470"/>
    <lineage>
        <taxon>Bacteria</taxon>
        <taxon>Candidatus Eiseniibacteriota</taxon>
    </lineage>
</organism>
<feature type="non-terminal residue" evidence="2">
    <location>
        <position position="1"/>
    </location>
</feature>
<evidence type="ECO:0000313" key="3">
    <source>
        <dbReference type="Proteomes" id="UP000696931"/>
    </source>
</evidence>
<dbReference type="AlphaFoldDB" id="A0A933SF89"/>
<feature type="domain" description="FlgD/Vpr Ig-like" evidence="1">
    <location>
        <begin position="224"/>
        <end position="286"/>
    </location>
</feature>